<evidence type="ECO:0000256" key="1">
    <source>
        <dbReference type="ARBA" id="ARBA00001947"/>
    </source>
</evidence>
<name>K4RFL4_STRDJ</name>
<dbReference type="InterPro" id="IPR050129">
    <property type="entry name" value="Zn_alcohol_dh"/>
</dbReference>
<comment type="similarity">
    <text evidence="7">Belongs to the zinc-containing alcohol dehydrogenase family. DOIA dehydrogenase subfamily.</text>
</comment>
<evidence type="ECO:0000256" key="3">
    <source>
        <dbReference type="ARBA" id="ARBA00022833"/>
    </source>
</evidence>
<dbReference type="EMBL" id="HE971709">
    <property type="protein sequence ID" value="CCK32400.1"/>
    <property type="molecule type" value="Genomic_DNA"/>
</dbReference>
<evidence type="ECO:0000259" key="12">
    <source>
        <dbReference type="SMART" id="SM00829"/>
    </source>
</evidence>
<keyword evidence="3" id="KW-0862">Zinc</keyword>
<dbReference type="SUPFAM" id="SSF51735">
    <property type="entry name" value="NAD(P)-binding Rossmann-fold domains"/>
    <property type="match status" value="1"/>
</dbReference>
<dbReference type="Proteomes" id="UP000008043">
    <property type="component" value="Chromosome"/>
</dbReference>
<keyword evidence="2" id="KW-0479">Metal-binding</keyword>
<comment type="pathway">
    <text evidence="6">Metabolic intermediate biosynthesis; 2-deoxystreptamine biosynthesis; 2-deoxystreptamine from D-glucose 6-phosphate: step 3/4.</text>
</comment>
<dbReference type="STRING" id="1214101.BN159_8022"/>
<dbReference type="PANTHER" id="PTHR43401">
    <property type="entry name" value="L-THREONINE 3-DEHYDROGENASE"/>
    <property type="match status" value="1"/>
</dbReference>
<dbReference type="AlphaFoldDB" id="K4RFL4"/>
<sequence>MRLDTYEREAPAMRIARYYDNRTVRVESLPSPAIEDGEVLVRVMASGICGSDVMEWFRVPKSPRILGHEISGVVAESRADAFAVGDRVVVRNQIPCGTCHACRHGHHAVCEHQVEIEPGGMAEYIRIPRELARRGLTPLPSGLSFQAGTLAEPLACTLHSQALARIEPHHCVLVLGCGVFGLLHIQTALAAGVDRVIAVDKVGYRRQAAERSGASLVLDTDVDLASEVRRVNDGRPADVAVLATAAPEALVAASDALTRHGTILLFGAPDPATPMPLSLNQLFWRRELTMVSSYGAGDVDLARGIELMEKGAVDAEALITHTVPLTEVQRAFATVTDARDSLKVVLDMTQ</sequence>
<dbReference type="Pfam" id="PF08240">
    <property type="entry name" value="ADH_N"/>
    <property type="match status" value="1"/>
</dbReference>
<dbReference type="Gene3D" id="3.90.180.10">
    <property type="entry name" value="Medium-chain alcohol dehydrogenases, catalytic domain"/>
    <property type="match status" value="1"/>
</dbReference>
<evidence type="ECO:0000256" key="5">
    <source>
        <dbReference type="ARBA" id="ARBA00037678"/>
    </source>
</evidence>
<dbReference type="OrthoDB" id="9797931at2"/>
<feature type="domain" description="Enoyl reductase (ER)" evidence="12">
    <location>
        <begin position="19"/>
        <end position="346"/>
    </location>
</feature>
<dbReference type="InterPro" id="IPR011032">
    <property type="entry name" value="GroES-like_sf"/>
</dbReference>
<dbReference type="eggNOG" id="COG1063">
    <property type="taxonomic scope" value="Bacteria"/>
</dbReference>
<keyword evidence="4" id="KW-0560">Oxidoreductase</keyword>
<comment type="catalytic activity">
    <reaction evidence="10">
        <text>2-deoxy-scyllo-inosamine + NAD(+) = 3-amino-2,3-dideoxy-scyllo-inosose + NADH + H(+)</text>
        <dbReference type="Rhea" id="RHEA:33883"/>
        <dbReference type="ChEBI" id="CHEBI:15378"/>
        <dbReference type="ChEBI" id="CHEBI:57540"/>
        <dbReference type="ChEBI" id="CHEBI:57945"/>
        <dbReference type="ChEBI" id="CHEBI:65002"/>
        <dbReference type="ChEBI" id="CHEBI:65003"/>
        <dbReference type="EC" id="1.1.1.329"/>
    </reaction>
</comment>
<dbReference type="PATRIC" id="fig|1214101.3.peg.8117"/>
<dbReference type="SUPFAM" id="SSF50129">
    <property type="entry name" value="GroES-like"/>
    <property type="match status" value="1"/>
</dbReference>
<comment type="function">
    <text evidence="5">Catalyzes the oxidation of 2-deoxy-scyllo-inosamine (DOIA) with NAD(+) or NADP(+), forming 3-amino-2,3-dideoxy-scyllo-inosose (amino-DOI).</text>
</comment>
<dbReference type="InterPro" id="IPR020843">
    <property type="entry name" value="ER"/>
</dbReference>
<evidence type="ECO:0000256" key="6">
    <source>
        <dbReference type="ARBA" id="ARBA00037908"/>
    </source>
</evidence>
<evidence type="ECO:0000256" key="9">
    <source>
        <dbReference type="ARBA" id="ARBA00039387"/>
    </source>
</evidence>
<proteinExistence type="inferred from homology"/>
<accession>K4RFL4</accession>
<evidence type="ECO:0000256" key="7">
    <source>
        <dbReference type="ARBA" id="ARBA00038004"/>
    </source>
</evidence>
<dbReference type="EC" id="1.1.1.329" evidence="8"/>
<organism evidence="13 14">
    <name type="scientific">Streptomyces davaonensis (strain DSM 101723 / JCM 4913 / KCC S-0913 / 768)</name>
    <dbReference type="NCBI Taxonomy" id="1214101"/>
    <lineage>
        <taxon>Bacteria</taxon>
        <taxon>Bacillati</taxon>
        <taxon>Actinomycetota</taxon>
        <taxon>Actinomycetes</taxon>
        <taxon>Kitasatosporales</taxon>
        <taxon>Streptomycetaceae</taxon>
        <taxon>Streptomyces</taxon>
    </lineage>
</organism>
<reference evidence="13 14" key="1">
    <citation type="journal article" date="2012" name="J. Bacteriol.">
        <title>Genome sequence of the bacterium Streptomyces davawensis JCM 4913 and heterologous production of the unique antibiotic roseoflavin.</title>
        <authorList>
            <person name="Jankowitsch F."/>
            <person name="Schwarz J."/>
            <person name="Ruckert C."/>
            <person name="Gust B."/>
            <person name="Szczepanowski R."/>
            <person name="Blom J."/>
            <person name="Pelzer S."/>
            <person name="Kalinowski J."/>
            <person name="Mack M."/>
        </authorList>
    </citation>
    <scope>NUCLEOTIDE SEQUENCE [LARGE SCALE GENOMIC DNA]</scope>
    <source>
        <strain evidence="14">DSM 101723 / JCM 4913 / KCC S-0913 / 768</strain>
    </source>
</reference>
<dbReference type="HOGENOM" id="CLU_026673_11_0_11"/>
<dbReference type="SMART" id="SM00829">
    <property type="entry name" value="PKS_ER"/>
    <property type="match status" value="1"/>
</dbReference>
<evidence type="ECO:0000256" key="11">
    <source>
        <dbReference type="ARBA" id="ARBA00049085"/>
    </source>
</evidence>
<evidence type="ECO:0000313" key="14">
    <source>
        <dbReference type="Proteomes" id="UP000008043"/>
    </source>
</evidence>
<dbReference type="GO" id="GO:0046872">
    <property type="term" value="F:metal ion binding"/>
    <property type="evidence" value="ECO:0007669"/>
    <property type="project" value="UniProtKB-KW"/>
</dbReference>
<evidence type="ECO:0000313" key="13">
    <source>
        <dbReference type="EMBL" id="CCK32400.1"/>
    </source>
</evidence>
<evidence type="ECO:0000256" key="8">
    <source>
        <dbReference type="ARBA" id="ARBA00039102"/>
    </source>
</evidence>
<keyword evidence="14" id="KW-1185">Reference proteome</keyword>
<dbReference type="InterPro" id="IPR013149">
    <property type="entry name" value="ADH-like_C"/>
</dbReference>
<dbReference type="InterPro" id="IPR036291">
    <property type="entry name" value="NAD(P)-bd_dom_sf"/>
</dbReference>
<comment type="catalytic activity">
    <reaction evidence="11">
        <text>2-deoxy-scyllo-inosamine + NADP(+) = 3-amino-2,3-dideoxy-scyllo-inosose + NADPH + H(+)</text>
        <dbReference type="Rhea" id="RHEA:33879"/>
        <dbReference type="ChEBI" id="CHEBI:15378"/>
        <dbReference type="ChEBI" id="CHEBI:57783"/>
        <dbReference type="ChEBI" id="CHEBI:58349"/>
        <dbReference type="ChEBI" id="CHEBI:65002"/>
        <dbReference type="ChEBI" id="CHEBI:65003"/>
        <dbReference type="EC" id="1.1.1.329"/>
    </reaction>
</comment>
<dbReference type="Pfam" id="PF00107">
    <property type="entry name" value="ADH_zinc_N"/>
    <property type="match status" value="1"/>
</dbReference>
<dbReference type="Gene3D" id="3.40.50.720">
    <property type="entry name" value="NAD(P)-binding Rossmann-like Domain"/>
    <property type="match status" value="1"/>
</dbReference>
<evidence type="ECO:0000256" key="10">
    <source>
        <dbReference type="ARBA" id="ARBA00048685"/>
    </source>
</evidence>
<dbReference type="GO" id="GO:0016491">
    <property type="term" value="F:oxidoreductase activity"/>
    <property type="evidence" value="ECO:0007669"/>
    <property type="project" value="UniProtKB-KW"/>
</dbReference>
<dbReference type="PANTHER" id="PTHR43401:SF2">
    <property type="entry name" value="L-THREONINE 3-DEHYDROGENASE"/>
    <property type="match status" value="1"/>
</dbReference>
<dbReference type="KEGG" id="sdv:BN159_8022"/>
<dbReference type="RefSeq" id="WP_015662726.1">
    <property type="nucleotide sequence ID" value="NC_020504.1"/>
</dbReference>
<dbReference type="InterPro" id="IPR013154">
    <property type="entry name" value="ADH-like_N"/>
</dbReference>
<evidence type="ECO:0000256" key="2">
    <source>
        <dbReference type="ARBA" id="ARBA00022723"/>
    </source>
</evidence>
<comment type="cofactor">
    <cofactor evidence="1">
        <name>Zn(2+)</name>
        <dbReference type="ChEBI" id="CHEBI:29105"/>
    </cofactor>
</comment>
<gene>
    <name evidence="13" type="ORF">BN159_8022</name>
</gene>
<protein>
    <recommendedName>
        <fullName evidence="9">2-deoxy-scyllo-inosamine dehydrogenase</fullName>
        <ecNumber evidence="8">1.1.1.329</ecNumber>
    </recommendedName>
</protein>
<evidence type="ECO:0000256" key="4">
    <source>
        <dbReference type="ARBA" id="ARBA00023002"/>
    </source>
</evidence>